<dbReference type="InterPro" id="IPR029044">
    <property type="entry name" value="Nucleotide-diphossugar_trans"/>
</dbReference>
<dbReference type="PANTHER" id="PTHR43867">
    <property type="entry name" value="CELLULOSE SYNTHASE CATALYTIC SUBUNIT A [UDP-FORMING]"/>
    <property type="match status" value="1"/>
</dbReference>
<evidence type="ECO:0000256" key="6">
    <source>
        <dbReference type="ARBA" id="ARBA00023136"/>
    </source>
</evidence>
<feature type="transmembrane region" description="Helical" evidence="8">
    <location>
        <begin position="95"/>
        <end position="117"/>
    </location>
</feature>
<dbReference type="SUPFAM" id="SSF53448">
    <property type="entry name" value="Nucleotide-diphospho-sugar transferases"/>
    <property type="match status" value="1"/>
</dbReference>
<evidence type="ECO:0000313" key="11">
    <source>
        <dbReference type="Proteomes" id="UP001138540"/>
    </source>
</evidence>
<evidence type="ECO:0000313" key="10">
    <source>
        <dbReference type="EMBL" id="MBB5987269.1"/>
    </source>
</evidence>
<accession>A0ABR6NJ19</accession>
<evidence type="ECO:0000256" key="2">
    <source>
        <dbReference type="ARBA" id="ARBA00022676"/>
    </source>
</evidence>
<evidence type="ECO:0000256" key="5">
    <source>
        <dbReference type="ARBA" id="ARBA00022989"/>
    </source>
</evidence>
<dbReference type="EMBL" id="JACHKA010000001">
    <property type="protein sequence ID" value="MBB5987269.1"/>
    <property type="molecule type" value="Genomic_DNA"/>
</dbReference>
<sequence>MIALSRAELDSSLVFVAFLALFSALLTLRAVSSPHNLSRPVSAEGYELVGACIGALLATTLTTGAFLAVFPVFLLCLGGAAVVRYLVDQLSMPGILWLTSVAAGWVVGSLWAVLFILEADFPGPLTIAAFIALGFAGLLFILGQIANFAREAVLTHERWSLPFSPMDEPRPRARFKVSLQLPCYAEPPEVVMETMNRLAALDYDDYEVLVCDNNTADEQLWRPLEAHCAVLNRRLGVERFRFFHVAPLEGAKAGALNFLLGEMAPDAELIGVIDADYLARSDFLSRLVPFFDDPSLGYIQTPHDYRDYEGNSYLTACHWEYMPTNKVDYPGINEYGGAFTIGTMCLLRTEALRKAGGWAEWCLTEDSEVSVRLRAVGYRGFYFGETFGHGLIPDTFDDYKKQRFRWTAGPVQQLRRHWRLFLPAPFAPPLPGWTKLLEVMRCISPLQTFAGIAFTIFGVLGMIVSLATGAMTPVAVPHVAGLLLLLGGVTWWLRTMHRYRLSGCNNVEDMIRGEIARASLTYVTLLAGVAGLSKRPLAWRRTPKFAGLAAGQESPFAATMPETIAGSVCMALALGFLFASGFVGGGVALLGFLGLFSLSVRFFCAPLMAAIAIREAQPRKVSDRPRYVPRHARTPLVQPGMAVATSHDPRDPASVVRDIRSAPR</sequence>
<evidence type="ECO:0000256" key="8">
    <source>
        <dbReference type="SAM" id="Phobius"/>
    </source>
</evidence>
<evidence type="ECO:0000256" key="1">
    <source>
        <dbReference type="ARBA" id="ARBA00004141"/>
    </source>
</evidence>
<evidence type="ECO:0000256" key="3">
    <source>
        <dbReference type="ARBA" id="ARBA00022679"/>
    </source>
</evidence>
<dbReference type="InterPro" id="IPR050321">
    <property type="entry name" value="Glycosyltr_2/OpgH_subfam"/>
</dbReference>
<feature type="transmembrane region" description="Helical" evidence="8">
    <location>
        <begin position="123"/>
        <end position="142"/>
    </location>
</feature>
<keyword evidence="11" id="KW-1185">Reference proteome</keyword>
<comment type="caution">
    <text evidence="10">The sequence shown here is derived from an EMBL/GenBank/DDBJ whole genome shotgun (WGS) entry which is preliminary data.</text>
</comment>
<organism evidence="10 11">
    <name type="scientific">Sphingobium lignivorans</name>
    <dbReference type="NCBI Taxonomy" id="2735886"/>
    <lineage>
        <taxon>Bacteria</taxon>
        <taxon>Pseudomonadati</taxon>
        <taxon>Pseudomonadota</taxon>
        <taxon>Alphaproteobacteria</taxon>
        <taxon>Sphingomonadales</taxon>
        <taxon>Sphingomonadaceae</taxon>
        <taxon>Sphingobium</taxon>
    </lineage>
</organism>
<keyword evidence="4 8" id="KW-0812">Transmembrane</keyword>
<evidence type="ECO:0000256" key="7">
    <source>
        <dbReference type="SAM" id="MobiDB-lite"/>
    </source>
</evidence>
<dbReference type="Gene3D" id="3.90.550.10">
    <property type="entry name" value="Spore Coat Polysaccharide Biosynthesis Protein SpsA, Chain A"/>
    <property type="match status" value="1"/>
</dbReference>
<evidence type="ECO:0000256" key="4">
    <source>
        <dbReference type="ARBA" id="ARBA00022692"/>
    </source>
</evidence>
<feature type="compositionally biased region" description="Basic and acidic residues" evidence="7">
    <location>
        <begin position="647"/>
        <end position="664"/>
    </location>
</feature>
<name>A0ABR6NJ19_9SPHN</name>
<dbReference type="RefSeq" id="WP_184155708.1">
    <property type="nucleotide sequence ID" value="NZ_JACHKA010000001.1"/>
</dbReference>
<reference evidence="10 11" key="1">
    <citation type="submission" date="2020-08" db="EMBL/GenBank/DDBJ databases">
        <title>Exploring microbial biodiversity for novel pathways involved in the catabolism of aromatic compounds derived from lignin.</title>
        <authorList>
            <person name="Elkins J."/>
        </authorList>
    </citation>
    <scope>NUCLEOTIDE SEQUENCE [LARGE SCALE GENOMIC DNA]</scope>
    <source>
        <strain evidence="10 11">B1D3A</strain>
    </source>
</reference>
<feature type="transmembrane region" description="Helical" evidence="8">
    <location>
        <begin position="449"/>
        <end position="468"/>
    </location>
</feature>
<keyword evidence="3" id="KW-0808">Transferase</keyword>
<proteinExistence type="predicted"/>
<keyword evidence="2" id="KW-0328">Glycosyltransferase</keyword>
<keyword evidence="6 8" id="KW-0472">Membrane</keyword>
<feature type="transmembrane region" description="Helical" evidence="8">
    <location>
        <begin position="474"/>
        <end position="493"/>
    </location>
</feature>
<dbReference type="Proteomes" id="UP001138540">
    <property type="component" value="Unassembled WGS sequence"/>
</dbReference>
<dbReference type="Pfam" id="PF13632">
    <property type="entry name" value="Glyco_trans_2_3"/>
    <property type="match status" value="1"/>
</dbReference>
<gene>
    <name evidence="10" type="ORF">HNP60_003243</name>
</gene>
<feature type="domain" description="Glycosyltransferase 2-like" evidence="9">
    <location>
        <begin position="270"/>
        <end position="458"/>
    </location>
</feature>
<evidence type="ECO:0000259" key="9">
    <source>
        <dbReference type="Pfam" id="PF13632"/>
    </source>
</evidence>
<feature type="region of interest" description="Disordered" evidence="7">
    <location>
        <begin position="638"/>
        <end position="664"/>
    </location>
</feature>
<protein>
    <submittedName>
        <fullName evidence="10">Cellulose synthase/poly-beta-1,6-N-acetylglucosamine synthase-like glycosyltransferase</fullName>
    </submittedName>
</protein>
<feature type="transmembrane region" description="Helical" evidence="8">
    <location>
        <begin position="53"/>
        <end position="83"/>
    </location>
</feature>
<keyword evidence="5 8" id="KW-1133">Transmembrane helix</keyword>
<dbReference type="PANTHER" id="PTHR43867:SF4">
    <property type="entry name" value="BETA-(1-3)-GLUCOSYL TRANSFERASE"/>
    <property type="match status" value="1"/>
</dbReference>
<comment type="subcellular location">
    <subcellularLocation>
        <location evidence="1">Membrane</location>
        <topology evidence="1">Multi-pass membrane protein</topology>
    </subcellularLocation>
</comment>
<dbReference type="InterPro" id="IPR001173">
    <property type="entry name" value="Glyco_trans_2-like"/>
</dbReference>